<evidence type="ECO:0000313" key="2">
    <source>
        <dbReference type="EMBL" id="CAK0793168.1"/>
    </source>
</evidence>
<accession>A0ABN9PRS5</accession>
<evidence type="ECO:0000313" key="3">
    <source>
        <dbReference type="Proteomes" id="UP001189429"/>
    </source>
</evidence>
<name>A0ABN9PRS5_9DINO</name>
<feature type="compositionally biased region" description="Low complexity" evidence="1">
    <location>
        <begin position="17"/>
        <end position="38"/>
    </location>
</feature>
<evidence type="ECO:0000256" key="1">
    <source>
        <dbReference type="SAM" id="MobiDB-lite"/>
    </source>
</evidence>
<sequence length="209" mass="22604">MALADVKLHASERCRNLPAPRSSRPAASRLPAACRLAATGASSVPPARPRGRRRPEEEEKEEEGEEEEEEEEEENAFYSPLPSLARRSHGTTASRPMKLFLLLVSPSSCSAASASESSKQRNPHPRPFASHFAHASPAAVLSSQLRGEPRHTKASEFSELPVHIFVTVYGFLLAPVLVLKPGVNAKSTVMTTNNAIPRPASPPRWASAS</sequence>
<feature type="compositionally biased region" description="Basic and acidic residues" evidence="1">
    <location>
        <begin position="1"/>
        <end position="15"/>
    </location>
</feature>
<keyword evidence="3" id="KW-1185">Reference proteome</keyword>
<reference evidence="2" key="1">
    <citation type="submission" date="2023-10" db="EMBL/GenBank/DDBJ databases">
        <authorList>
            <person name="Chen Y."/>
            <person name="Shah S."/>
            <person name="Dougan E. K."/>
            <person name="Thang M."/>
            <person name="Chan C."/>
        </authorList>
    </citation>
    <scope>NUCLEOTIDE SEQUENCE [LARGE SCALE GENOMIC DNA]</scope>
</reference>
<organism evidence="2 3">
    <name type="scientific">Prorocentrum cordatum</name>
    <dbReference type="NCBI Taxonomy" id="2364126"/>
    <lineage>
        <taxon>Eukaryota</taxon>
        <taxon>Sar</taxon>
        <taxon>Alveolata</taxon>
        <taxon>Dinophyceae</taxon>
        <taxon>Prorocentrales</taxon>
        <taxon>Prorocentraceae</taxon>
        <taxon>Prorocentrum</taxon>
    </lineage>
</organism>
<protein>
    <submittedName>
        <fullName evidence="2">Uncharacterized protein</fullName>
    </submittedName>
</protein>
<feature type="region of interest" description="Disordered" evidence="1">
    <location>
        <begin position="1"/>
        <end position="90"/>
    </location>
</feature>
<dbReference type="Proteomes" id="UP001189429">
    <property type="component" value="Unassembled WGS sequence"/>
</dbReference>
<comment type="caution">
    <text evidence="2">The sequence shown here is derived from an EMBL/GenBank/DDBJ whole genome shotgun (WGS) entry which is preliminary data.</text>
</comment>
<proteinExistence type="predicted"/>
<dbReference type="EMBL" id="CAUYUJ010000911">
    <property type="protein sequence ID" value="CAK0793168.1"/>
    <property type="molecule type" value="Genomic_DNA"/>
</dbReference>
<gene>
    <name evidence="2" type="ORF">PCOR1329_LOCUS3553</name>
</gene>
<feature type="compositionally biased region" description="Acidic residues" evidence="1">
    <location>
        <begin position="58"/>
        <end position="75"/>
    </location>
</feature>